<keyword evidence="2" id="KW-1185">Reference proteome</keyword>
<organism evidence="1 2">
    <name type="scientific">Corallococcus exercitus</name>
    <dbReference type="NCBI Taxonomy" id="2316736"/>
    <lineage>
        <taxon>Bacteria</taxon>
        <taxon>Pseudomonadati</taxon>
        <taxon>Myxococcota</taxon>
        <taxon>Myxococcia</taxon>
        <taxon>Myxococcales</taxon>
        <taxon>Cystobacterineae</taxon>
        <taxon>Myxococcaceae</taxon>
        <taxon>Corallococcus</taxon>
    </lineage>
</organism>
<protein>
    <recommendedName>
        <fullName evidence="3">ATP-binding protein</fullName>
    </recommendedName>
</protein>
<dbReference type="Proteomes" id="UP000563426">
    <property type="component" value="Unassembled WGS sequence"/>
</dbReference>
<evidence type="ECO:0000313" key="2">
    <source>
        <dbReference type="Proteomes" id="UP000563426"/>
    </source>
</evidence>
<sequence length="385" mass="42614">MSKAIQLNRIETIQSVERHLLDLQESTGDAELRLPSDIPERIGVDASLLQLLMTWSQKQKVPKLRTLGLLNKDAETALDKMCENVVGLSAVTLSRAISSWDNVDIRSLGHAAAGRNVDAMVQESAKFQRGTSFAVLCFDGTSKAHPRNLYYANGDVLSARDFKALFTKRLELAEGNSARRVRIEDVATRLGTILFETFKNTHQWARTTIDGVPLRKSVRGLLIRRYRQHPAQANSSLEERHEKDAPLAGFLAKYLDPAGSGGVLEMSVFDGGPGLVRRFRGTSDLTSLSLEDERAACLECFDKHKTSSGMRHRGMGLCAAMRELHQLGGFLRLRTGRLSLFRNFYEEPFVEGAPASFTDWPGSENVANVAGTVLTFILPIPEVSQ</sequence>
<evidence type="ECO:0000313" key="1">
    <source>
        <dbReference type="EMBL" id="NOK32443.1"/>
    </source>
</evidence>
<dbReference type="AlphaFoldDB" id="A0A7Y4KEN0"/>
<accession>A0A7Y4KEN0</accession>
<gene>
    <name evidence="1" type="ORF">HMI49_04420</name>
</gene>
<proteinExistence type="predicted"/>
<dbReference type="RefSeq" id="WP_147441797.1">
    <property type="nucleotide sequence ID" value="NZ_JABFJV010000013.1"/>
</dbReference>
<dbReference type="OrthoDB" id="6838090at2"/>
<evidence type="ECO:0008006" key="3">
    <source>
        <dbReference type="Google" id="ProtNLM"/>
    </source>
</evidence>
<reference evidence="1 2" key="1">
    <citation type="submission" date="2020-05" db="EMBL/GenBank/DDBJ databases">
        <authorList>
            <person name="Whitworth D."/>
        </authorList>
    </citation>
    <scope>NUCLEOTIDE SEQUENCE [LARGE SCALE GENOMIC DNA]</scope>
    <source>
        <strain evidence="1 2">AB043B</strain>
    </source>
</reference>
<dbReference type="EMBL" id="JABFJV010000013">
    <property type="protein sequence ID" value="NOK32443.1"/>
    <property type="molecule type" value="Genomic_DNA"/>
</dbReference>
<name>A0A7Y4KEN0_9BACT</name>
<comment type="caution">
    <text evidence="1">The sequence shown here is derived from an EMBL/GenBank/DDBJ whole genome shotgun (WGS) entry which is preliminary data.</text>
</comment>